<evidence type="ECO:0000313" key="2">
    <source>
        <dbReference type="EMBL" id="QCD46565.1"/>
    </source>
</evidence>
<keyword evidence="1" id="KW-0472">Membrane</keyword>
<keyword evidence="1" id="KW-0812">Transmembrane</keyword>
<dbReference type="EMBL" id="CP012543">
    <property type="protein sequence ID" value="QCD46565.1"/>
    <property type="molecule type" value="Genomic_DNA"/>
</dbReference>
<dbReference type="KEGG" id="crx:CRECT_0893"/>
<reference evidence="2 3" key="1">
    <citation type="submission" date="2016-07" db="EMBL/GenBank/DDBJ databases">
        <title>Comparative genomics of the Campylobacter concisus group.</title>
        <authorList>
            <person name="Miller W.G."/>
            <person name="Yee E."/>
            <person name="Chapman M.H."/>
            <person name="Huynh S."/>
            <person name="Bono J.L."/>
            <person name="On S.L.W."/>
            <person name="StLeger J."/>
            <person name="Foster G."/>
            <person name="Parker C.T."/>
        </authorList>
    </citation>
    <scope>NUCLEOTIDE SEQUENCE [LARGE SCALE GENOMIC DNA]</scope>
    <source>
        <strain evidence="2 3">ATCC 33238</strain>
    </source>
</reference>
<dbReference type="AlphaFoldDB" id="A0A6G5QLH9"/>
<dbReference type="Proteomes" id="UP000502377">
    <property type="component" value="Chromosome"/>
</dbReference>
<gene>
    <name evidence="2" type="ORF">CRECT_0893</name>
</gene>
<dbReference type="Pfam" id="PF07963">
    <property type="entry name" value="N_methyl"/>
    <property type="match status" value="1"/>
</dbReference>
<accession>A0A6G5QLH9</accession>
<dbReference type="InterPro" id="IPR012902">
    <property type="entry name" value="N_methyl_site"/>
</dbReference>
<organism evidence="2 3">
    <name type="scientific">Campylobacter rectus</name>
    <name type="common">Wolinella recta</name>
    <dbReference type="NCBI Taxonomy" id="203"/>
    <lineage>
        <taxon>Bacteria</taxon>
        <taxon>Pseudomonadati</taxon>
        <taxon>Campylobacterota</taxon>
        <taxon>Epsilonproteobacteria</taxon>
        <taxon>Campylobacterales</taxon>
        <taxon>Campylobacteraceae</taxon>
        <taxon>Campylobacter</taxon>
    </lineage>
</organism>
<sequence length="204" mass="22098">MVMRRGFSLLELIVSIVITGLILLAVPTIISQTSNNNTAGLIQQSIMDAKTRMALVLKAPYDCLGAGSPLDHYSDPTPIFGNMQNFYTLNGIADEGKRRLYPTPAIPMGNACDQANGDVNINSFANNITVQTSTTLGARDNIIVSNLATIINNNRIDGTTDINQNIKEISISTVTQMGDDNRTILLRAYATNIGDGPEILQRAW</sequence>
<evidence type="ECO:0000313" key="3">
    <source>
        <dbReference type="Proteomes" id="UP000502377"/>
    </source>
</evidence>
<evidence type="ECO:0000256" key="1">
    <source>
        <dbReference type="SAM" id="Phobius"/>
    </source>
</evidence>
<dbReference type="PROSITE" id="PS00409">
    <property type="entry name" value="PROKAR_NTER_METHYL"/>
    <property type="match status" value="1"/>
</dbReference>
<protein>
    <submittedName>
        <fullName evidence="2">Putative DUF945 domain protein</fullName>
    </submittedName>
</protein>
<feature type="transmembrane region" description="Helical" evidence="1">
    <location>
        <begin position="12"/>
        <end position="30"/>
    </location>
</feature>
<proteinExistence type="predicted"/>
<keyword evidence="1" id="KW-1133">Transmembrane helix</keyword>
<dbReference type="NCBIfam" id="TIGR02532">
    <property type="entry name" value="IV_pilin_GFxxxE"/>
    <property type="match status" value="1"/>
</dbReference>
<name>A0A6G5QLH9_CAMRE</name>